<evidence type="ECO:0000256" key="1">
    <source>
        <dbReference type="SAM" id="Phobius"/>
    </source>
</evidence>
<gene>
    <name evidence="2" type="ORF">ASNC729_0018</name>
</gene>
<organism evidence="2">
    <name type="scientific">uncultured Prochlorococcus marinus clone ASNC729</name>
    <dbReference type="NCBI Taxonomy" id="379371"/>
    <lineage>
        <taxon>Bacteria</taxon>
        <taxon>Bacillati</taxon>
        <taxon>Cyanobacteriota</taxon>
        <taxon>Cyanophyceae</taxon>
        <taxon>Synechococcales</taxon>
        <taxon>Prochlorococcaceae</taxon>
        <taxon>Prochlorococcus</taxon>
    </lineage>
</organism>
<protein>
    <submittedName>
        <fullName evidence="2">Uncharacterized protein</fullName>
    </submittedName>
</protein>
<dbReference type="AlphaFoldDB" id="Q1PKK6"/>
<feature type="transmembrane region" description="Helical" evidence="1">
    <location>
        <begin position="50"/>
        <end position="69"/>
    </location>
</feature>
<reference evidence="2" key="1">
    <citation type="journal article" date="2006" name="Science">
        <title>Genomic islands and the ecology and evolution of Prochlorococcus.</title>
        <authorList>
            <person name="Coleman M.L."/>
            <person name="Sullivan M.B."/>
            <person name="Martiny A.C."/>
            <person name="Steglich C."/>
            <person name="Barry K."/>
            <person name="Delong E.F."/>
            <person name="Chisholm S.W."/>
        </authorList>
    </citation>
    <scope>NUCLEOTIDE SEQUENCE</scope>
</reference>
<sequence>MVWRCSWLAKEKLDPLIIQFTQAILHKYKLIKDINTQKTHGINLIGTKYFFEKVFIFIFLLDYFFLTVFENRFNCSIYKLNNIRNLKDIKSLQVNKLN</sequence>
<keyword evidence="1" id="KW-1133">Transmembrane helix</keyword>
<proteinExistence type="predicted"/>
<name>Q1PKK6_PROMR</name>
<keyword evidence="1" id="KW-0812">Transmembrane</keyword>
<reference evidence="2" key="2">
    <citation type="submission" date="2006-04" db="EMBL/GenBank/DDBJ databases">
        <title>Sequencing of the draft fosmids and assembly of Prochlorococcus marinus environmental genome fragment.</title>
        <authorList>
            <consortium name="US DOE Joint Genome Institute (JGI)"/>
            <person name="Copeland A."/>
            <person name="Lucas S."/>
            <person name="Lapidus A."/>
            <person name="Barry K."/>
            <person name="Detter J.C."/>
            <person name="Glavina T."/>
            <person name="Hammon N."/>
            <person name="Israni S."/>
            <person name="Richardson P."/>
        </authorList>
    </citation>
    <scope>NUCLEOTIDE SEQUENCE</scope>
</reference>
<dbReference type="EMBL" id="DQ366719">
    <property type="protein sequence ID" value="ABE11016.1"/>
    <property type="molecule type" value="Genomic_DNA"/>
</dbReference>
<evidence type="ECO:0000313" key="2">
    <source>
        <dbReference type="EMBL" id="ABE11016.1"/>
    </source>
</evidence>
<accession>Q1PKK6</accession>
<keyword evidence="1" id="KW-0472">Membrane</keyword>